<dbReference type="InterPro" id="IPR008728">
    <property type="entry name" value="Elongator_complex_protein_4"/>
</dbReference>
<dbReference type="UniPathway" id="UPA00988"/>
<reference evidence="2" key="1">
    <citation type="submission" date="2025-08" db="UniProtKB">
        <authorList>
            <consortium name="Ensembl"/>
        </authorList>
    </citation>
    <scope>IDENTIFICATION</scope>
</reference>
<dbReference type="Proteomes" id="UP000261660">
    <property type="component" value="Unplaced"/>
</dbReference>
<dbReference type="STRING" id="56723.ENSLBEP00000002570"/>
<dbReference type="InParanoid" id="A0A3Q3E5C9"/>
<accession>A0A3Q3E5C9</accession>
<keyword evidence="3" id="KW-1185">Reference proteome</keyword>
<dbReference type="GeneTree" id="ENSGT00990000209302"/>
<sequence length="70" mass="7486">MAAPMSGVGKPSVTSFQKKTRSKLISIAGTRPSVQNGQLLVSTGVTSLDYLLGQSYCLHFFCCIASKNLF</sequence>
<evidence type="ECO:0000313" key="2">
    <source>
        <dbReference type="Ensembl" id="ENSLBEP00000002570.1"/>
    </source>
</evidence>
<dbReference type="GO" id="GO:0033588">
    <property type="term" value="C:elongator holoenzyme complex"/>
    <property type="evidence" value="ECO:0007669"/>
    <property type="project" value="InterPro"/>
</dbReference>
<dbReference type="AlphaFoldDB" id="A0A3Q3E5C9"/>
<dbReference type="Pfam" id="PF05625">
    <property type="entry name" value="PAXNEB"/>
    <property type="match status" value="1"/>
</dbReference>
<comment type="function">
    <text evidence="1">Component of the elongator complex which is required for multiple tRNA modifications, including mcm5U (5-methoxycarbonylmethyl uridine), mcm5s2U (5-methoxycarbonylmethyl-2-thiouridine), and ncm5U (5-carbamoylmethyl uridine). The elongator complex catalyzes the formation of carboxymethyluridine in the wobble base at position 34 in tRNAs.</text>
</comment>
<dbReference type="Gene3D" id="3.40.50.300">
    <property type="entry name" value="P-loop containing nucleotide triphosphate hydrolases"/>
    <property type="match status" value="1"/>
</dbReference>
<protein>
    <submittedName>
        <fullName evidence="2">Uncharacterized protein</fullName>
    </submittedName>
</protein>
<reference evidence="2" key="2">
    <citation type="submission" date="2025-09" db="UniProtKB">
        <authorList>
            <consortium name="Ensembl"/>
        </authorList>
    </citation>
    <scope>IDENTIFICATION</scope>
</reference>
<proteinExistence type="predicted"/>
<name>A0A3Q3E5C9_9LABR</name>
<organism evidence="2 3">
    <name type="scientific">Labrus bergylta</name>
    <name type="common">ballan wrasse</name>
    <dbReference type="NCBI Taxonomy" id="56723"/>
    <lineage>
        <taxon>Eukaryota</taxon>
        <taxon>Metazoa</taxon>
        <taxon>Chordata</taxon>
        <taxon>Craniata</taxon>
        <taxon>Vertebrata</taxon>
        <taxon>Euteleostomi</taxon>
        <taxon>Actinopterygii</taxon>
        <taxon>Neopterygii</taxon>
        <taxon>Teleostei</taxon>
        <taxon>Neoteleostei</taxon>
        <taxon>Acanthomorphata</taxon>
        <taxon>Eupercaria</taxon>
        <taxon>Labriformes</taxon>
        <taxon>Labridae</taxon>
        <taxon>Labrus</taxon>
    </lineage>
</organism>
<dbReference type="InterPro" id="IPR027417">
    <property type="entry name" value="P-loop_NTPase"/>
</dbReference>
<dbReference type="Ensembl" id="ENSLBET00000002709.1">
    <property type="protein sequence ID" value="ENSLBEP00000002570.1"/>
    <property type="gene ID" value="ENSLBEG00000002009.1"/>
</dbReference>
<evidence type="ECO:0000313" key="3">
    <source>
        <dbReference type="Proteomes" id="UP000261660"/>
    </source>
</evidence>
<dbReference type="GO" id="GO:0002098">
    <property type="term" value="P:tRNA wobble uridine modification"/>
    <property type="evidence" value="ECO:0007669"/>
    <property type="project" value="InterPro"/>
</dbReference>
<evidence type="ECO:0000256" key="1">
    <source>
        <dbReference type="ARBA" id="ARBA00045238"/>
    </source>
</evidence>